<evidence type="ECO:0000313" key="2">
    <source>
        <dbReference type="Proteomes" id="UP001627284"/>
    </source>
</evidence>
<reference evidence="1 2" key="1">
    <citation type="submission" date="2024-05" db="EMBL/GenBank/DDBJ databases">
        <title>De novo assembly of an allotetraploid wild potato.</title>
        <authorList>
            <person name="Hosaka A.J."/>
        </authorList>
    </citation>
    <scope>NUCLEOTIDE SEQUENCE [LARGE SCALE GENOMIC DNA]</scope>
    <source>
        <tissue evidence="1">Young leaves</tissue>
    </source>
</reference>
<proteinExistence type="predicted"/>
<sequence length="104" mass="11753">MRSQSFTSVSRNHDLLVYGNDGSTRGLLHANIFPGCTCLSVNICTRTPPFGTIITIDQYIMLSRDIPRRLTTHLFNIEKEELALLFQLEHGLDSPSMIGERFIV</sequence>
<organism evidence="1 2">
    <name type="scientific">Solanum stoloniferum</name>
    <dbReference type="NCBI Taxonomy" id="62892"/>
    <lineage>
        <taxon>Eukaryota</taxon>
        <taxon>Viridiplantae</taxon>
        <taxon>Streptophyta</taxon>
        <taxon>Embryophyta</taxon>
        <taxon>Tracheophyta</taxon>
        <taxon>Spermatophyta</taxon>
        <taxon>Magnoliopsida</taxon>
        <taxon>eudicotyledons</taxon>
        <taxon>Gunneridae</taxon>
        <taxon>Pentapetalae</taxon>
        <taxon>asterids</taxon>
        <taxon>lamiids</taxon>
        <taxon>Solanales</taxon>
        <taxon>Solanaceae</taxon>
        <taxon>Solanoideae</taxon>
        <taxon>Solaneae</taxon>
        <taxon>Solanum</taxon>
    </lineage>
</organism>
<evidence type="ECO:0000313" key="1">
    <source>
        <dbReference type="EMBL" id="KAL3364965.1"/>
    </source>
</evidence>
<dbReference type="Proteomes" id="UP001627284">
    <property type="component" value="Unassembled WGS sequence"/>
</dbReference>
<name>A0ABD2U9B5_9SOLN</name>
<gene>
    <name evidence="1" type="ORF">AABB24_010226</name>
</gene>
<keyword evidence="2" id="KW-1185">Reference proteome</keyword>
<protein>
    <submittedName>
        <fullName evidence="1">Uncharacterized protein</fullName>
    </submittedName>
</protein>
<dbReference type="AlphaFoldDB" id="A0ABD2U9B5"/>
<accession>A0ABD2U9B5</accession>
<dbReference type="EMBL" id="JBJKTR010000006">
    <property type="protein sequence ID" value="KAL3364965.1"/>
    <property type="molecule type" value="Genomic_DNA"/>
</dbReference>
<comment type="caution">
    <text evidence="1">The sequence shown here is derived from an EMBL/GenBank/DDBJ whole genome shotgun (WGS) entry which is preliminary data.</text>
</comment>